<name>A0ABZ0UU87_9RICK</name>
<keyword evidence="1" id="KW-0732">Signal</keyword>
<accession>A0ABZ0UU87</accession>
<sequence length="378" mass="43177">MKKLYKQIILHIICIFFTNLANASLEVSELYIEAQGNNKYESKIKAQNQGMQRAFLMVADTLGINASAVTAVPYLKLKDVFTVVAAKNVTETDNLYKATVTYQYNLYPIQQLLFQYGNNSVKDRFYEYLILPISKQKNILTLWDGDQEWNKKWSKNRNILDQAKLFYPKSSMGIVKKINADNVLTLSFSNFLDIFPTKLLKKVMLIVCEYFTDINTGAAVMDVKYIIIDNNGKTISNQSYPLNNLNEVTQTIDTILKTVVNKYGRFSNNDAQDLAIISDNEAPKPKVVTKVVEDDIRTIILDLEAFTEDELTRIKDKLQNISDLESFSIAHNYDEKYKVTILTKSNDYKLAESFYLNGLSFKMYGNLYSLIDVIKGGG</sequence>
<keyword evidence="3" id="KW-1185">Reference proteome</keyword>
<evidence type="ECO:0000256" key="1">
    <source>
        <dbReference type="SAM" id="SignalP"/>
    </source>
</evidence>
<dbReference type="EMBL" id="CP112932">
    <property type="protein sequence ID" value="WPY01156.1"/>
    <property type="molecule type" value="Genomic_DNA"/>
</dbReference>
<gene>
    <name evidence="2" type="ORF">Trichorick_01060</name>
</gene>
<organism evidence="2 3">
    <name type="scientific">Candidatus Trichorickettsia mobilis</name>
    <dbReference type="NCBI Taxonomy" id="1346319"/>
    <lineage>
        <taxon>Bacteria</taxon>
        <taxon>Pseudomonadati</taxon>
        <taxon>Pseudomonadota</taxon>
        <taxon>Alphaproteobacteria</taxon>
        <taxon>Rickettsiales</taxon>
        <taxon>Rickettsiaceae</taxon>
        <taxon>Rickettsieae</taxon>
        <taxon>Candidatus Trichorickettsia</taxon>
    </lineage>
</organism>
<feature type="signal peptide" evidence="1">
    <location>
        <begin position="1"/>
        <end position="23"/>
    </location>
</feature>
<proteinExistence type="predicted"/>
<feature type="chain" id="PRO_5047392394" description="DUF2066 domain-containing protein" evidence="1">
    <location>
        <begin position="24"/>
        <end position="378"/>
    </location>
</feature>
<evidence type="ECO:0000313" key="2">
    <source>
        <dbReference type="EMBL" id="WPY01156.1"/>
    </source>
</evidence>
<dbReference type="Proteomes" id="UP001326613">
    <property type="component" value="Chromosome"/>
</dbReference>
<protein>
    <recommendedName>
        <fullName evidence="4">DUF2066 domain-containing protein</fullName>
    </recommendedName>
</protein>
<evidence type="ECO:0008006" key="4">
    <source>
        <dbReference type="Google" id="ProtNLM"/>
    </source>
</evidence>
<reference evidence="2 3" key="1">
    <citation type="submission" date="2022-10" db="EMBL/GenBank/DDBJ databases">
        <title>Host association and intracellularity evolved multiple times independently in the Rickettsiales.</title>
        <authorList>
            <person name="Castelli M."/>
            <person name="Nardi T."/>
            <person name="Gammuto L."/>
            <person name="Bellinzona G."/>
            <person name="Sabaneyeva E."/>
            <person name="Potekhin A."/>
            <person name="Serra V."/>
            <person name="Petroni G."/>
            <person name="Sassera D."/>
        </authorList>
    </citation>
    <scope>NUCLEOTIDE SEQUENCE [LARGE SCALE GENOMIC DNA]</scope>
    <source>
        <strain evidence="2 3">Kr 154-4</strain>
    </source>
</reference>
<evidence type="ECO:0000313" key="3">
    <source>
        <dbReference type="Proteomes" id="UP001326613"/>
    </source>
</evidence>
<dbReference type="RefSeq" id="WP_323737954.1">
    <property type="nucleotide sequence ID" value="NZ_CP112932.1"/>
</dbReference>